<keyword evidence="3" id="KW-1185">Reference proteome</keyword>
<gene>
    <name evidence="2" type="ORF">D3875_09640</name>
</gene>
<dbReference type="InterPro" id="IPR051678">
    <property type="entry name" value="AGP_Transferase"/>
</dbReference>
<dbReference type="Proteomes" id="UP000286287">
    <property type="component" value="Unassembled WGS sequence"/>
</dbReference>
<organism evidence="2 3">
    <name type="scientific">Deinococcus cavernae</name>
    <dbReference type="NCBI Taxonomy" id="2320857"/>
    <lineage>
        <taxon>Bacteria</taxon>
        <taxon>Thermotogati</taxon>
        <taxon>Deinococcota</taxon>
        <taxon>Deinococci</taxon>
        <taxon>Deinococcales</taxon>
        <taxon>Deinococcaceae</taxon>
        <taxon>Deinococcus</taxon>
    </lineage>
</organism>
<dbReference type="GO" id="GO:0016740">
    <property type="term" value="F:transferase activity"/>
    <property type="evidence" value="ECO:0007669"/>
    <property type="project" value="UniProtKB-KW"/>
</dbReference>
<evidence type="ECO:0000313" key="2">
    <source>
        <dbReference type="EMBL" id="RJF71788.1"/>
    </source>
</evidence>
<dbReference type="InterPro" id="IPR011009">
    <property type="entry name" value="Kinase-like_dom_sf"/>
</dbReference>
<protein>
    <submittedName>
        <fullName evidence="2">Aminoglycoside phosphotransferase family protein</fullName>
    </submittedName>
</protein>
<dbReference type="EMBL" id="QYUJ01000014">
    <property type="protein sequence ID" value="RJF71788.1"/>
    <property type="molecule type" value="Genomic_DNA"/>
</dbReference>
<dbReference type="InterPro" id="IPR002575">
    <property type="entry name" value="Aminoglycoside_PTrfase"/>
</dbReference>
<feature type="domain" description="Aminoglycoside phosphotransferase" evidence="1">
    <location>
        <begin position="37"/>
        <end position="266"/>
    </location>
</feature>
<reference evidence="2 3" key="1">
    <citation type="submission" date="2018-09" db="EMBL/GenBank/DDBJ databases">
        <authorList>
            <person name="Zhu H."/>
        </authorList>
    </citation>
    <scope>NUCLEOTIDE SEQUENCE [LARGE SCALE GENOMIC DNA]</scope>
    <source>
        <strain evidence="2 3">K2S05-167</strain>
    </source>
</reference>
<dbReference type="SUPFAM" id="SSF56112">
    <property type="entry name" value="Protein kinase-like (PK-like)"/>
    <property type="match status" value="1"/>
</dbReference>
<dbReference type="RefSeq" id="WP_119763301.1">
    <property type="nucleotide sequence ID" value="NZ_QYUJ01000014.1"/>
</dbReference>
<comment type="caution">
    <text evidence="2">The sequence shown here is derived from an EMBL/GenBank/DDBJ whole genome shotgun (WGS) entry which is preliminary data.</text>
</comment>
<proteinExistence type="predicted"/>
<dbReference type="OrthoDB" id="1645186at2"/>
<dbReference type="Gene3D" id="1.10.510.10">
    <property type="entry name" value="Transferase(Phosphotransferase) domain 1"/>
    <property type="match status" value="1"/>
</dbReference>
<evidence type="ECO:0000259" key="1">
    <source>
        <dbReference type="Pfam" id="PF01636"/>
    </source>
</evidence>
<dbReference type="Gene3D" id="1.20.58.840">
    <property type="match status" value="1"/>
</dbReference>
<accession>A0A418V6Q2</accession>
<dbReference type="PANTHER" id="PTHR21310:SF40">
    <property type="entry name" value="AMINOGLYCOSIDE PHOSPHOTRANSFERASE DOMAIN-CONTAINING PROTEIN-RELATED"/>
    <property type="match status" value="1"/>
</dbReference>
<keyword evidence="2" id="KW-0808">Transferase</keyword>
<dbReference type="PANTHER" id="PTHR21310">
    <property type="entry name" value="AMINOGLYCOSIDE PHOSPHOTRANSFERASE-RELATED-RELATED"/>
    <property type="match status" value="1"/>
</dbReference>
<evidence type="ECO:0000313" key="3">
    <source>
        <dbReference type="Proteomes" id="UP000286287"/>
    </source>
</evidence>
<dbReference type="AlphaFoldDB" id="A0A418V6Q2"/>
<dbReference type="Gene3D" id="3.30.200.20">
    <property type="entry name" value="Phosphorylase Kinase, domain 1"/>
    <property type="match status" value="1"/>
</dbReference>
<dbReference type="Pfam" id="PF01636">
    <property type="entry name" value="APH"/>
    <property type="match status" value="1"/>
</dbReference>
<name>A0A418V6Q2_9DEIO</name>
<sequence length="343" mass="38781">MPPEPLLEHRRLLRALSLNYGLDVSPLTYLDAGTAHAYGVEGQSGRYFVKVLPDNTYGQEMLHRVTAEVPLLKALREQNVLTRVPEVRPTLNGEALVWLDGFAVLVYGWLEARNVGKDWEASLPGLLPLLGQLHAGTPRLLSAVPRFPVSPEEFAFPFGPQLSRDLETLRNAGHSEQAGVQALRDLLLPYQPRLHALLGQASAFQTLARQQEHQFVVCHTDAHGGNVMRDTSGHLWLIDWETARLAPPEHDLWMMARHLPTLLPTYEETLGRRVNLDLKTLSFYLCRRVLEDLAMDIQLILRANTRPEQDTANLTVIEKYILPDLNSLNERLEQLKFIPGLRI</sequence>